<keyword evidence="7" id="KW-0539">Nucleus</keyword>
<evidence type="ECO:0000256" key="1">
    <source>
        <dbReference type="ARBA" id="ARBA00001166"/>
    </source>
</evidence>
<dbReference type="Gene3D" id="3.30.70.660">
    <property type="entry name" value="Pseudouridine synthase I, catalytic domain, C-terminal subdomain"/>
    <property type="match status" value="1"/>
</dbReference>
<reference evidence="23" key="1">
    <citation type="submission" date="2016-04" db="UniProtKB">
        <authorList>
            <consortium name="WormBaseParasite"/>
        </authorList>
    </citation>
    <scope>IDENTIFICATION</scope>
</reference>
<dbReference type="Pfam" id="PF01416">
    <property type="entry name" value="PseudoU_synth_1"/>
    <property type="match status" value="1"/>
</dbReference>
<comment type="catalytic activity">
    <reaction evidence="9">
        <text>uridine(38/39/40) in tRNA = pseudouridine(38/39/40) in tRNA</text>
        <dbReference type="Rhea" id="RHEA:22376"/>
        <dbReference type="Rhea" id="RHEA-COMP:10085"/>
        <dbReference type="Rhea" id="RHEA-COMP:10087"/>
        <dbReference type="ChEBI" id="CHEBI:65314"/>
        <dbReference type="ChEBI" id="CHEBI:65315"/>
        <dbReference type="EC" id="5.4.99.12"/>
    </reaction>
</comment>
<dbReference type="InterPro" id="IPR020103">
    <property type="entry name" value="PsdUridine_synth_cat_dom_sf"/>
</dbReference>
<evidence type="ECO:0000256" key="4">
    <source>
        <dbReference type="ARBA" id="ARBA00022664"/>
    </source>
</evidence>
<evidence type="ECO:0000256" key="8">
    <source>
        <dbReference type="ARBA" id="ARBA00036943"/>
    </source>
</evidence>
<evidence type="ECO:0000256" key="7">
    <source>
        <dbReference type="ARBA" id="ARBA00023242"/>
    </source>
</evidence>
<comment type="catalytic activity">
    <reaction evidence="8">
        <text>a uridine in tRNA = a pseudouridine in tRNA</text>
        <dbReference type="Rhea" id="RHEA:54572"/>
        <dbReference type="Rhea" id="RHEA-COMP:13339"/>
        <dbReference type="Rhea" id="RHEA-COMP:13934"/>
        <dbReference type="ChEBI" id="CHEBI:65314"/>
        <dbReference type="ChEBI" id="CHEBI:65315"/>
    </reaction>
</comment>
<dbReference type="InterPro" id="IPR020095">
    <property type="entry name" value="PsdUridine_synth_TruA_C"/>
</dbReference>
<dbReference type="EC" id="5.4.99.12" evidence="12"/>
<dbReference type="AlphaFoldDB" id="A0A158R5Y5"/>
<dbReference type="FunFam" id="3.30.70.580:FF:000002">
    <property type="entry name" value="tRNA pseudouridine synthase"/>
    <property type="match status" value="1"/>
</dbReference>
<feature type="region of interest" description="Disordered" evidence="20">
    <location>
        <begin position="322"/>
        <end position="446"/>
    </location>
</feature>
<name>A0A158R5Y5_9BILA</name>
<dbReference type="PANTHER" id="PTHR11142:SF4">
    <property type="entry name" value="PSEUDOURIDYLATE SYNTHASE 1 HOMOLOG"/>
    <property type="match status" value="1"/>
</dbReference>
<evidence type="ECO:0000256" key="9">
    <source>
        <dbReference type="ARBA" id="ARBA00052184"/>
    </source>
</evidence>
<organism evidence="22 23">
    <name type="scientific">Syphacia muris</name>
    <dbReference type="NCBI Taxonomy" id="451379"/>
    <lineage>
        <taxon>Eukaryota</taxon>
        <taxon>Metazoa</taxon>
        <taxon>Ecdysozoa</taxon>
        <taxon>Nematoda</taxon>
        <taxon>Chromadorea</taxon>
        <taxon>Rhabditida</taxon>
        <taxon>Spirurina</taxon>
        <taxon>Oxyuridomorpha</taxon>
        <taxon>Oxyuroidea</taxon>
        <taxon>Oxyuridae</taxon>
        <taxon>Syphacia</taxon>
    </lineage>
</organism>
<comment type="subunit">
    <text evidence="11">Monomer. Forms a complex with RARG and the SRA1 RNA in the nucleus.</text>
</comment>
<dbReference type="GO" id="GO:1990481">
    <property type="term" value="P:mRNA pseudouridine synthesis"/>
    <property type="evidence" value="ECO:0007669"/>
    <property type="project" value="TreeGrafter"/>
</dbReference>
<keyword evidence="6" id="KW-0413">Isomerase</keyword>
<protein>
    <recommendedName>
        <fullName evidence="13">Pseudouridylate synthase 1 homolog</fullName>
        <ecNumber evidence="12">5.4.99.12</ecNumber>
    </recommendedName>
    <alternativeName>
        <fullName evidence="14">tRNA pseudouridine synthase 1</fullName>
    </alternativeName>
    <alternativeName>
        <fullName evidence="17">tRNA pseudouridine(38-40) synthase</fullName>
    </alternativeName>
    <alternativeName>
        <fullName evidence="15">tRNA pseudouridylate synthase I</fullName>
    </alternativeName>
    <alternativeName>
        <fullName evidence="16">tRNA-uridine isomerase I</fullName>
    </alternativeName>
</protein>
<evidence type="ECO:0000259" key="21">
    <source>
        <dbReference type="Pfam" id="PF01416"/>
    </source>
</evidence>
<evidence type="ECO:0000256" key="17">
    <source>
        <dbReference type="ARBA" id="ARBA00081344"/>
    </source>
</evidence>
<dbReference type="FunFam" id="3.30.70.660:FF:000002">
    <property type="entry name" value="tRNA pseudouridine synthase"/>
    <property type="match status" value="1"/>
</dbReference>
<sequence length="446" mass="51121">MLLSYSGKRYFGMQLQKDAPTIEGCLLDAMYKCSYITEEQKNRPYSFYFQRASRTDRSVSALRQVCSMKLPLNENFPLEGPSALNEVLPNDIRVMGIRRTTPGFHAQKNCDSRTYSYTLPTFAFAKFDTNTTYSYRITQKAIDEVNEILRLFLGTHNFFNYTRLYFSQSDDRSCSRYIMEFKCGDLRLYKDDLSGQEVEFLTILIRGQSFMLHQIRKMIGMTITIVRGFLYKSDIQRSFDTVRMDVPRAPGLGLLLEKLHYHNYDRKFKKTHESLDDWGEEIESKVKKMRDELIIPQIMKQEIQTQSFVCYLTFTYVAAEESQDSQEVPISPEESNCSQEVKTAAEKVSNSQEVQISPEESSSNQEVQISLEENSSNQEVPISPEESNCSQEVKTAAEKVSNNQEVQISPEESSGNHAINSTKRESSTNVTGAPVKNECVVNVQTS</sequence>
<dbReference type="InterPro" id="IPR041708">
    <property type="entry name" value="PUS1/PUS2-like"/>
</dbReference>
<comment type="function">
    <text evidence="10">Pseudouridylate synthase that catalyzes pseudouridylation of tRNAs and mRNAs. Acts on positions 27/28 in the anticodon stem and also positions 34 and 36 in the anticodon of an intron containing tRNA. Also catalyzes pseudouridylation of mRNAs: mediates pseudouridylation of mRNAs with the consensus sequence 5'-UGUAG-3'. Acts as a regulator of pre-mRNA splicing by mediating pseudouridylation of pre-mRNAs at locations associated with alternatively spliced regions. Pseudouridylation of pre-mRNAs near splice sites directly regulates mRNA splicing and mRNA 3'-end processing. Involved in regulation of nuclear receptor activity through pseudouridylation of SRA1 mRNA.</text>
</comment>
<evidence type="ECO:0000256" key="6">
    <source>
        <dbReference type="ARBA" id="ARBA00023235"/>
    </source>
</evidence>
<evidence type="ECO:0000256" key="18">
    <source>
        <dbReference type="PIRSR" id="PIRSR641708-1"/>
    </source>
</evidence>
<proteinExistence type="inferred from homology"/>
<dbReference type="GO" id="GO:0160147">
    <property type="term" value="F:tRNA pseudouridine(38-40) synthase activity"/>
    <property type="evidence" value="ECO:0007669"/>
    <property type="project" value="UniProtKB-EC"/>
</dbReference>
<evidence type="ECO:0000256" key="16">
    <source>
        <dbReference type="ARBA" id="ARBA00080849"/>
    </source>
</evidence>
<evidence type="ECO:0000256" key="5">
    <source>
        <dbReference type="ARBA" id="ARBA00022694"/>
    </source>
</evidence>
<evidence type="ECO:0000256" key="2">
    <source>
        <dbReference type="ARBA" id="ARBA00004123"/>
    </source>
</evidence>
<dbReference type="STRING" id="451379.A0A158R5Y5"/>
<evidence type="ECO:0000313" key="23">
    <source>
        <dbReference type="WBParaSite" id="SMUV_0000870301-mRNA-1"/>
    </source>
</evidence>
<evidence type="ECO:0000256" key="3">
    <source>
        <dbReference type="ARBA" id="ARBA00009375"/>
    </source>
</evidence>
<comment type="similarity">
    <text evidence="3">Belongs to the tRNA pseudouridine synthase TruA family.</text>
</comment>
<feature type="compositionally biased region" description="Polar residues" evidence="20">
    <location>
        <begin position="348"/>
        <end position="393"/>
    </location>
</feature>
<feature type="compositionally biased region" description="Polar residues" evidence="20">
    <location>
        <begin position="400"/>
        <end position="431"/>
    </location>
</feature>
<dbReference type="GO" id="GO:0003723">
    <property type="term" value="F:RNA binding"/>
    <property type="evidence" value="ECO:0007669"/>
    <property type="project" value="InterPro"/>
</dbReference>
<evidence type="ECO:0000256" key="19">
    <source>
        <dbReference type="PIRSR" id="PIRSR641708-2"/>
    </source>
</evidence>
<dbReference type="GO" id="GO:0005634">
    <property type="term" value="C:nucleus"/>
    <property type="evidence" value="ECO:0007669"/>
    <property type="project" value="UniProtKB-SubCell"/>
</dbReference>
<feature type="binding site" evidence="19">
    <location>
        <position position="115"/>
    </location>
    <ligand>
        <name>substrate</name>
    </ligand>
</feature>
<dbReference type="InterPro" id="IPR020094">
    <property type="entry name" value="TruA/RsuA/RluB/E/F_N"/>
</dbReference>
<dbReference type="Proteomes" id="UP000046393">
    <property type="component" value="Unplaced"/>
</dbReference>
<keyword evidence="5" id="KW-0819">tRNA processing</keyword>
<evidence type="ECO:0000256" key="12">
    <source>
        <dbReference type="ARBA" id="ARBA00066509"/>
    </source>
</evidence>
<keyword evidence="22" id="KW-1185">Reference proteome</keyword>
<comment type="catalytic activity">
    <reaction evidence="1">
        <text>a uridine in mRNA = a pseudouridine in mRNA</text>
        <dbReference type="Rhea" id="RHEA:56644"/>
        <dbReference type="Rhea" id="RHEA-COMP:14658"/>
        <dbReference type="Rhea" id="RHEA-COMP:14659"/>
        <dbReference type="ChEBI" id="CHEBI:65314"/>
        <dbReference type="ChEBI" id="CHEBI:65315"/>
    </reaction>
</comment>
<evidence type="ECO:0000256" key="14">
    <source>
        <dbReference type="ARBA" id="ARBA00075153"/>
    </source>
</evidence>
<feature type="domain" description="Pseudouridine synthase I TruA alpha/beta" evidence="21">
    <location>
        <begin position="150"/>
        <end position="261"/>
    </location>
</feature>
<feature type="compositionally biased region" description="Polar residues" evidence="20">
    <location>
        <begin position="325"/>
        <end position="341"/>
    </location>
</feature>
<evidence type="ECO:0000256" key="10">
    <source>
        <dbReference type="ARBA" id="ARBA00053709"/>
    </source>
</evidence>
<evidence type="ECO:0000256" key="20">
    <source>
        <dbReference type="SAM" id="MobiDB-lite"/>
    </source>
</evidence>
<evidence type="ECO:0000256" key="13">
    <source>
        <dbReference type="ARBA" id="ARBA00068582"/>
    </source>
</evidence>
<dbReference type="GO" id="GO:0006397">
    <property type="term" value="P:mRNA processing"/>
    <property type="evidence" value="ECO:0007669"/>
    <property type="project" value="UniProtKB-KW"/>
</dbReference>
<keyword evidence="4" id="KW-0507">mRNA processing</keyword>
<dbReference type="Gene3D" id="3.30.70.580">
    <property type="entry name" value="Pseudouridine synthase I, catalytic domain, N-terminal subdomain"/>
    <property type="match status" value="1"/>
</dbReference>
<dbReference type="InterPro" id="IPR020097">
    <property type="entry name" value="PsdUridine_synth_TruA_a/b_dom"/>
</dbReference>
<dbReference type="CDD" id="cd02568">
    <property type="entry name" value="PseudoU_synth_PUS1_PUS2"/>
    <property type="match status" value="1"/>
</dbReference>
<dbReference type="WBParaSite" id="SMUV_0000870301-mRNA-1">
    <property type="protein sequence ID" value="SMUV_0000870301-mRNA-1"/>
    <property type="gene ID" value="SMUV_0000870301"/>
</dbReference>
<evidence type="ECO:0000256" key="11">
    <source>
        <dbReference type="ARBA" id="ARBA00064589"/>
    </source>
</evidence>
<dbReference type="SUPFAM" id="SSF55120">
    <property type="entry name" value="Pseudouridine synthase"/>
    <property type="match status" value="1"/>
</dbReference>
<dbReference type="InterPro" id="IPR001406">
    <property type="entry name" value="PsdUridine_synth_TruA"/>
</dbReference>
<dbReference type="PANTHER" id="PTHR11142">
    <property type="entry name" value="PSEUDOURIDYLATE SYNTHASE"/>
    <property type="match status" value="1"/>
</dbReference>
<feature type="active site" description="Nucleophile" evidence="18">
    <location>
        <position position="56"/>
    </location>
</feature>
<evidence type="ECO:0000313" key="22">
    <source>
        <dbReference type="Proteomes" id="UP000046393"/>
    </source>
</evidence>
<evidence type="ECO:0000256" key="15">
    <source>
        <dbReference type="ARBA" id="ARBA00079087"/>
    </source>
</evidence>
<dbReference type="GO" id="GO:0031119">
    <property type="term" value="P:tRNA pseudouridine synthesis"/>
    <property type="evidence" value="ECO:0007669"/>
    <property type="project" value="InterPro"/>
</dbReference>
<accession>A0A158R5Y5</accession>
<comment type="subcellular location">
    <subcellularLocation>
        <location evidence="2">Nucleus</location>
    </subcellularLocation>
</comment>